<dbReference type="EMBL" id="CP035492">
    <property type="protein sequence ID" value="QAY67664.1"/>
    <property type="molecule type" value="Genomic_DNA"/>
</dbReference>
<keyword evidence="4" id="KW-0805">Transcription regulation</keyword>
<dbReference type="CDD" id="cd00383">
    <property type="entry name" value="trans_reg_C"/>
    <property type="match status" value="1"/>
</dbReference>
<dbReference type="GO" id="GO:0032993">
    <property type="term" value="C:protein-DNA complex"/>
    <property type="evidence" value="ECO:0007669"/>
    <property type="project" value="TreeGrafter"/>
</dbReference>
<evidence type="ECO:0000256" key="2">
    <source>
        <dbReference type="ARBA" id="ARBA00022553"/>
    </source>
</evidence>
<dbReference type="PANTHER" id="PTHR48111">
    <property type="entry name" value="REGULATOR OF RPOS"/>
    <property type="match status" value="1"/>
</dbReference>
<dbReference type="Pfam" id="PF00486">
    <property type="entry name" value="Trans_reg_C"/>
    <property type="match status" value="1"/>
</dbReference>
<dbReference type="InterPro" id="IPR039420">
    <property type="entry name" value="WalR-like"/>
</dbReference>
<evidence type="ECO:0000313" key="9">
    <source>
        <dbReference type="EMBL" id="QAY67664.1"/>
    </source>
</evidence>
<feature type="domain" description="OmpR/PhoB-type" evidence="8">
    <location>
        <begin position="182"/>
        <end position="281"/>
    </location>
</feature>
<dbReference type="SMART" id="SM00862">
    <property type="entry name" value="Trans_reg_C"/>
    <property type="match status" value="1"/>
</dbReference>
<evidence type="ECO:0000256" key="7">
    <source>
        <dbReference type="PROSITE-ProRule" id="PRU01091"/>
    </source>
</evidence>
<evidence type="ECO:0000256" key="4">
    <source>
        <dbReference type="ARBA" id="ARBA00023015"/>
    </source>
</evidence>
<keyword evidence="5 7" id="KW-0238">DNA-binding</keyword>
<keyword evidence="3" id="KW-0902">Two-component regulatory system</keyword>
<keyword evidence="6" id="KW-0804">Transcription</keyword>
<dbReference type="Gene3D" id="1.10.10.10">
    <property type="entry name" value="Winged helix-like DNA-binding domain superfamily/Winged helix DNA-binding domain"/>
    <property type="match status" value="1"/>
</dbReference>
<dbReference type="GO" id="GO:0000156">
    <property type="term" value="F:phosphorelay response regulator activity"/>
    <property type="evidence" value="ECO:0007669"/>
    <property type="project" value="TreeGrafter"/>
</dbReference>
<gene>
    <name evidence="9" type="ORF">ET464_16020</name>
</gene>
<evidence type="ECO:0000256" key="5">
    <source>
        <dbReference type="ARBA" id="ARBA00023125"/>
    </source>
</evidence>
<feature type="DNA-binding region" description="OmpR/PhoB-type" evidence="7">
    <location>
        <begin position="182"/>
        <end position="281"/>
    </location>
</feature>
<dbReference type="GO" id="GO:0000976">
    <property type="term" value="F:transcription cis-regulatory region binding"/>
    <property type="evidence" value="ECO:0007669"/>
    <property type="project" value="TreeGrafter"/>
</dbReference>
<dbReference type="FunFam" id="1.10.10.10:FF:000018">
    <property type="entry name" value="DNA-binding response regulator ResD"/>
    <property type="match status" value="1"/>
</dbReference>
<evidence type="ECO:0000259" key="8">
    <source>
        <dbReference type="PROSITE" id="PS51755"/>
    </source>
</evidence>
<sequence>MRQGENVTPPSYSEAPAAGAELNGGAVPASVPLAEAADPHLWLPEEAEACLLTKRVMIVSPFPNQVYGLVQSLSAACFDLFTLHEYDPAMVRSLQPELLIYDANPYAHTHATANESLREAIAQTAHAAGVPVLYLVNEQATLLPELPASAELLVWPASLQEAMFRINRLVMKHEAAGAAAHQDTMIFKDLKLDLKKMAVYRSGSRVDLTKTEYELLVLFLKSDGSVLSRESIFDGLWGSQFLGGSNVVDAHIKSLRKKLKDSAVAPQYIVTVRGAGYRLADERPE</sequence>
<keyword evidence="2" id="KW-0597">Phosphoprotein</keyword>
<comment type="subcellular location">
    <subcellularLocation>
        <location evidence="1">Cytoplasm</location>
    </subcellularLocation>
</comment>
<dbReference type="GO" id="GO:0005829">
    <property type="term" value="C:cytosol"/>
    <property type="evidence" value="ECO:0007669"/>
    <property type="project" value="TreeGrafter"/>
</dbReference>
<dbReference type="InterPro" id="IPR016032">
    <property type="entry name" value="Sig_transdc_resp-reg_C-effctor"/>
</dbReference>
<dbReference type="Proteomes" id="UP000293568">
    <property type="component" value="Chromosome"/>
</dbReference>
<dbReference type="PROSITE" id="PS51755">
    <property type="entry name" value="OMPR_PHOB"/>
    <property type="match status" value="1"/>
</dbReference>
<dbReference type="GO" id="GO:0006355">
    <property type="term" value="P:regulation of DNA-templated transcription"/>
    <property type="evidence" value="ECO:0007669"/>
    <property type="project" value="InterPro"/>
</dbReference>
<evidence type="ECO:0000256" key="6">
    <source>
        <dbReference type="ARBA" id="ARBA00023163"/>
    </source>
</evidence>
<dbReference type="InterPro" id="IPR036388">
    <property type="entry name" value="WH-like_DNA-bd_sf"/>
</dbReference>
<accession>A0A4P6EX80</accession>
<dbReference type="OrthoDB" id="2652196at2"/>
<dbReference type="InterPro" id="IPR001867">
    <property type="entry name" value="OmpR/PhoB-type_DNA-bd"/>
</dbReference>
<name>A0A4P6EX80_9BACL</name>
<dbReference type="AlphaFoldDB" id="A0A4P6EX80"/>
<evidence type="ECO:0000256" key="3">
    <source>
        <dbReference type="ARBA" id="ARBA00023012"/>
    </source>
</evidence>
<dbReference type="RefSeq" id="WP_129442609.1">
    <property type="nucleotide sequence ID" value="NZ_CP035492.1"/>
</dbReference>
<dbReference type="SUPFAM" id="SSF46894">
    <property type="entry name" value="C-terminal effector domain of the bipartite response regulators"/>
    <property type="match status" value="1"/>
</dbReference>
<dbReference type="PANTHER" id="PTHR48111:SF1">
    <property type="entry name" value="TWO-COMPONENT RESPONSE REGULATOR ORR33"/>
    <property type="match status" value="1"/>
</dbReference>
<evidence type="ECO:0000256" key="1">
    <source>
        <dbReference type="ARBA" id="ARBA00004496"/>
    </source>
</evidence>
<evidence type="ECO:0000313" key="10">
    <source>
        <dbReference type="Proteomes" id="UP000293568"/>
    </source>
</evidence>
<protein>
    <submittedName>
        <fullName evidence="9">Response regulator transcription factor</fullName>
    </submittedName>
</protein>
<organism evidence="9 10">
    <name type="scientific">Paenibacillus protaetiae</name>
    <dbReference type="NCBI Taxonomy" id="2509456"/>
    <lineage>
        <taxon>Bacteria</taxon>
        <taxon>Bacillati</taxon>
        <taxon>Bacillota</taxon>
        <taxon>Bacilli</taxon>
        <taxon>Bacillales</taxon>
        <taxon>Paenibacillaceae</taxon>
        <taxon>Paenibacillus</taxon>
    </lineage>
</organism>
<proteinExistence type="predicted"/>
<dbReference type="KEGG" id="pprt:ET464_16020"/>
<reference evidence="9 10" key="1">
    <citation type="submission" date="2019-01" db="EMBL/GenBank/DDBJ databases">
        <title>Genome sequencing of strain FW100M-2.</title>
        <authorList>
            <person name="Heo J."/>
            <person name="Kim S.-J."/>
            <person name="Kim J.-S."/>
            <person name="Hong S.-B."/>
            <person name="Kwon S.-W."/>
        </authorList>
    </citation>
    <scope>NUCLEOTIDE SEQUENCE [LARGE SCALE GENOMIC DNA]</scope>
    <source>
        <strain evidence="9 10">FW100M-2</strain>
    </source>
</reference>
<keyword evidence="10" id="KW-1185">Reference proteome</keyword>